<evidence type="ECO:0000313" key="3">
    <source>
        <dbReference type="EMBL" id="GGQ07670.1"/>
    </source>
</evidence>
<keyword evidence="4" id="KW-1185">Reference proteome</keyword>
<dbReference type="EMBL" id="BMQJ01000010">
    <property type="protein sequence ID" value="GGQ07670.1"/>
    <property type="molecule type" value="Genomic_DNA"/>
</dbReference>
<feature type="compositionally biased region" description="Low complexity" evidence="1">
    <location>
        <begin position="19"/>
        <end position="30"/>
    </location>
</feature>
<accession>A0ABQ2R3W5</accession>
<dbReference type="Pfam" id="PF14021">
    <property type="entry name" value="TNT"/>
    <property type="match status" value="1"/>
</dbReference>
<evidence type="ECO:0000259" key="2">
    <source>
        <dbReference type="Pfam" id="PF14021"/>
    </source>
</evidence>
<protein>
    <recommendedName>
        <fullName evidence="2">TNT domain-containing protein</fullName>
    </recommendedName>
</protein>
<evidence type="ECO:0000313" key="4">
    <source>
        <dbReference type="Proteomes" id="UP000611554"/>
    </source>
</evidence>
<name>A0ABQ2R3W5_9ACTN</name>
<evidence type="ECO:0000256" key="1">
    <source>
        <dbReference type="SAM" id="MobiDB-lite"/>
    </source>
</evidence>
<sequence>MPVTVPAPRTEAVQAPPAVTGANANANAAGTGTGTGTGTGNAIATGTKPGPQPRQLCGPPYIADKPELGPVYLPRRGLLGSILRGYVPLGGLPPWKFLFRYQDGTTGLYRYPPYFGYATSGGFPNGRPLFTTVTLPTGRKLDRFGGEGGSFLAPFGGSYVGRALPPSNLNTFPAAPEYPCGYHAYRVLKPFRVDAGPASPAFQMRGGGVQYHLLSKYIPEAPQEPAELPVSWLVDNKYLERFYVPV</sequence>
<dbReference type="PANTHER" id="PTHR42059">
    <property type="entry name" value="TNT DOMAIN-CONTAINING PROTEIN"/>
    <property type="match status" value="1"/>
</dbReference>
<gene>
    <name evidence="3" type="ORF">GCM10010140_42440</name>
</gene>
<dbReference type="Proteomes" id="UP000611554">
    <property type="component" value="Unassembled WGS sequence"/>
</dbReference>
<dbReference type="InterPro" id="IPR025331">
    <property type="entry name" value="TNT"/>
</dbReference>
<feature type="domain" description="TNT" evidence="2">
    <location>
        <begin position="134"/>
        <end position="241"/>
    </location>
</feature>
<proteinExistence type="predicted"/>
<organism evidence="3 4">
    <name type="scientific">Streptosporangium pseudovulgare</name>
    <dbReference type="NCBI Taxonomy" id="35765"/>
    <lineage>
        <taxon>Bacteria</taxon>
        <taxon>Bacillati</taxon>
        <taxon>Actinomycetota</taxon>
        <taxon>Actinomycetes</taxon>
        <taxon>Streptosporangiales</taxon>
        <taxon>Streptosporangiaceae</taxon>
        <taxon>Streptosporangium</taxon>
    </lineage>
</organism>
<dbReference type="InterPro" id="IPR053024">
    <property type="entry name" value="Fungal_surface_NADase"/>
</dbReference>
<dbReference type="PANTHER" id="PTHR42059:SF1">
    <property type="entry name" value="TNT DOMAIN-CONTAINING PROTEIN"/>
    <property type="match status" value="1"/>
</dbReference>
<feature type="region of interest" description="Disordered" evidence="1">
    <location>
        <begin position="19"/>
        <end position="54"/>
    </location>
</feature>
<comment type="caution">
    <text evidence="3">The sequence shown here is derived from an EMBL/GenBank/DDBJ whole genome shotgun (WGS) entry which is preliminary data.</text>
</comment>
<reference evidence="4" key="1">
    <citation type="journal article" date="2019" name="Int. J. Syst. Evol. Microbiol.">
        <title>The Global Catalogue of Microorganisms (GCM) 10K type strain sequencing project: providing services to taxonomists for standard genome sequencing and annotation.</title>
        <authorList>
            <consortium name="The Broad Institute Genomics Platform"/>
            <consortium name="The Broad Institute Genome Sequencing Center for Infectious Disease"/>
            <person name="Wu L."/>
            <person name="Ma J."/>
        </authorList>
    </citation>
    <scope>NUCLEOTIDE SEQUENCE [LARGE SCALE GENOMIC DNA]</scope>
    <source>
        <strain evidence="4">JCM 3115</strain>
    </source>
</reference>